<feature type="modified residue" description="4-aspartylphosphate" evidence="8">
    <location>
        <position position="57"/>
    </location>
</feature>
<dbReference type="InterPro" id="IPR001789">
    <property type="entry name" value="Sig_transdc_resp-reg_receiver"/>
</dbReference>
<keyword evidence="4 8" id="KW-0597">Phosphoprotein</keyword>
<evidence type="ECO:0000259" key="11">
    <source>
        <dbReference type="PROSITE" id="PS50110"/>
    </source>
</evidence>
<keyword evidence="5" id="KW-0808">Transferase</keyword>
<dbReference type="RefSeq" id="WP_310304306.1">
    <property type="nucleotide sequence ID" value="NZ_BAAAPS010000003.1"/>
</dbReference>
<dbReference type="InterPro" id="IPR004358">
    <property type="entry name" value="Sig_transdc_His_kin-like_C"/>
</dbReference>
<evidence type="ECO:0000256" key="8">
    <source>
        <dbReference type="PROSITE-ProRule" id="PRU00169"/>
    </source>
</evidence>
<dbReference type="SUPFAM" id="SSF52172">
    <property type="entry name" value="CheY-like"/>
    <property type="match status" value="1"/>
</dbReference>
<dbReference type="Pfam" id="PF02518">
    <property type="entry name" value="HATPase_c"/>
    <property type="match status" value="1"/>
</dbReference>
<dbReference type="PROSITE" id="PS50109">
    <property type="entry name" value="HIS_KIN"/>
    <property type="match status" value="1"/>
</dbReference>
<evidence type="ECO:0000259" key="10">
    <source>
        <dbReference type="PROSITE" id="PS50109"/>
    </source>
</evidence>
<dbReference type="GO" id="GO:0016301">
    <property type="term" value="F:kinase activity"/>
    <property type="evidence" value="ECO:0007669"/>
    <property type="project" value="UniProtKB-KW"/>
</dbReference>
<dbReference type="InterPro" id="IPR003594">
    <property type="entry name" value="HATPase_dom"/>
</dbReference>
<dbReference type="SMART" id="SM00387">
    <property type="entry name" value="HATPase_c"/>
    <property type="match status" value="1"/>
</dbReference>
<evidence type="ECO:0000256" key="2">
    <source>
        <dbReference type="ARBA" id="ARBA00004236"/>
    </source>
</evidence>
<dbReference type="SMART" id="SM00388">
    <property type="entry name" value="HisKA"/>
    <property type="match status" value="1"/>
</dbReference>
<keyword evidence="6 12" id="KW-0418">Kinase</keyword>
<evidence type="ECO:0000256" key="4">
    <source>
        <dbReference type="ARBA" id="ARBA00022553"/>
    </source>
</evidence>
<dbReference type="Gene3D" id="3.30.565.10">
    <property type="entry name" value="Histidine kinase-like ATPase, C-terminal domain"/>
    <property type="match status" value="1"/>
</dbReference>
<dbReference type="SUPFAM" id="SSF47384">
    <property type="entry name" value="Homodimeric domain of signal transducing histidine kinase"/>
    <property type="match status" value="1"/>
</dbReference>
<dbReference type="Gene3D" id="3.40.50.2300">
    <property type="match status" value="1"/>
</dbReference>
<accession>A0ABU2BZ38</accession>
<dbReference type="CDD" id="cd17535">
    <property type="entry name" value="REC_NarL-like"/>
    <property type="match status" value="1"/>
</dbReference>
<proteinExistence type="predicted"/>
<dbReference type="PROSITE" id="PS50110">
    <property type="entry name" value="RESPONSE_REGULATORY"/>
    <property type="match status" value="1"/>
</dbReference>
<dbReference type="PANTHER" id="PTHR43047">
    <property type="entry name" value="TWO-COMPONENT HISTIDINE PROTEIN KINASE"/>
    <property type="match status" value="1"/>
</dbReference>
<name>A0ABU2BZ38_9ACTN</name>
<dbReference type="InterPro" id="IPR036890">
    <property type="entry name" value="HATPase_C_sf"/>
</dbReference>
<sequence>MSGQLRVVIVDDTPDMRLLVRLSLELDPHIDVVAEGADGRAAIDLAERHRPDVMLLDLAMPVMDGMQALPQVVRRSPGTAVLVLSGFSATAMRDEALAAGAAGYVQKGIVAEELCERVWAVSGRERPARGPEVIPTLPLPAEPRVEGADRVEVAAARAAEAAPSGLVVLDAPADRPAASWTVRWLNDRASELLGLATGPAGARVGDLLPDLAGVLDGLVARPREDARVGAVRVRASRTGDEVVLSLDPSASDVDRDDVERLRTALARTAHELRNPVAVLVGISEAVRVGYDRLSDGQRDHLRAALRRQSDILQRLTNDLVTAVQVERGGLSVELEAVDVAAVVRACLDQEPADQGSPVTVRVDGEVTALADPARLTQVVTNLLSNARKYADPPYDVRVAREGDQVVLSFADRGDGVPEAFRPRLFEEFTRAGTDARGTGLGLFVVRSLAEAQGGSVDHRPREGGGSVFTVRLPAS</sequence>
<dbReference type="SMART" id="SM00448">
    <property type="entry name" value="REC"/>
    <property type="match status" value="1"/>
</dbReference>
<dbReference type="InterPro" id="IPR058245">
    <property type="entry name" value="NreC/VraR/RcsB-like_REC"/>
</dbReference>
<dbReference type="Gene3D" id="1.10.287.130">
    <property type="match status" value="1"/>
</dbReference>
<dbReference type="PANTHER" id="PTHR43047:SF72">
    <property type="entry name" value="OSMOSENSING HISTIDINE PROTEIN KINASE SLN1"/>
    <property type="match status" value="1"/>
</dbReference>
<dbReference type="SUPFAM" id="SSF55874">
    <property type="entry name" value="ATPase domain of HSP90 chaperone/DNA topoisomerase II/histidine kinase"/>
    <property type="match status" value="1"/>
</dbReference>
<dbReference type="CDD" id="cd00082">
    <property type="entry name" value="HisKA"/>
    <property type="match status" value="1"/>
</dbReference>
<organism evidence="12 13">
    <name type="scientific">Nocardioides marmoribigeumensis</name>
    <dbReference type="NCBI Taxonomy" id="433649"/>
    <lineage>
        <taxon>Bacteria</taxon>
        <taxon>Bacillati</taxon>
        <taxon>Actinomycetota</taxon>
        <taxon>Actinomycetes</taxon>
        <taxon>Propionibacteriales</taxon>
        <taxon>Nocardioidaceae</taxon>
        <taxon>Nocardioides</taxon>
    </lineage>
</organism>
<keyword evidence="7" id="KW-0902">Two-component regulatory system</keyword>
<gene>
    <name evidence="12" type="ORF">J2S63_003212</name>
</gene>
<dbReference type="Pfam" id="PF00072">
    <property type="entry name" value="Response_reg"/>
    <property type="match status" value="1"/>
</dbReference>
<keyword evidence="13" id="KW-1185">Reference proteome</keyword>
<dbReference type="InterPro" id="IPR003661">
    <property type="entry name" value="HisK_dim/P_dom"/>
</dbReference>
<feature type="domain" description="Histidine kinase" evidence="10">
    <location>
        <begin position="267"/>
        <end position="475"/>
    </location>
</feature>
<protein>
    <recommendedName>
        <fullName evidence="3">histidine kinase</fullName>
        <ecNumber evidence="3">2.7.13.3</ecNumber>
    </recommendedName>
</protein>
<evidence type="ECO:0000313" key="13">
    <source>
        <dbReference type="Proteomes" id="UP001183648"/>
    </source>
</evidence>
<evidence type="ECO:0000256" key="7">
    <source>
        <dbReference type="ARBA" id="ARBA00023012"/>
    </source>
</evidence>
<dbReference type="Proteomes" id="UP001183648">
    <property type="component" value="Unassembled WGS sequence"/>
</dbReference>
<comment type="subcellular location">
    <subcellularLocation>
        <location evidence="2">Cell membrane</location>
    </subcellularLocation>
</comment>
<evidence type="ECO:0000313" key="12">
    <source>
        <dbReference type="EMBL" id="MDR7363659.1"/>
    </source>
</evidence>
<evidence type="ECO:0000256" key="9">
    <source>
        <dbReference type="SAM" id="MobiDB-lite"/>
    </source>
</evidence>
<dbReference type="EC" id="2.7.13.3" evidence="3"/>
<dbReference type="Pfam" id="PF00512">
    <property type="entry name" value="HisKA"/>
    <property type="match status" value="1"/>
</dbReference>
<comment type="catalytic activity">
    <reaction evidence="1">
        <text>ATP + protein L-histidine = ADP + protein N-phospho-L-histidine.</text>
        <dbReference type="EC" id="2.7.13.3"/>
    </reaction>
</comment>
<evidence type="ECO:0000256" key="5">
    <source>
        <dbReference type="ARBA" id="ARBA00022679"/>
    </source>
</evidence>
<dbReference type="EMBL" id="JAVDYG010000001">
    <property type="protein sequence ID" value="MDR7363659.1"/>
    <property type="molecule type" value="Genomic_DNA"/>
</dbReference>
<dbReference type="PRINTS" id="PR00344">
    <property type="entry name" value="BCTRLSENSOR"/>
</dbReference>
<reference evidence="12 13" key="1">
    <citation type="submission" date="2023-07" db="EMBL/GenBank/DDBJ databases">
        <title>Sequencing the genomes of 1000 actinobacteria strains.</title>
        <authorList>
            <person name="Klenk H.-P."/>
        </authorList>
    </citation>
    <scope>NUCLEOTIDE SEQUENCE [LARGE SCALE GENOMIC DNA]</scope>
    <source>
        <strain evidence="12 13">DSM 19426</strain>
    </source>
</reference>
<dbReference type="InterPro" id="IPR005467">
    <property type="entry name" value="His_kinase_dom"/>
</dbReference>
<evidence type="ECO:0000256" key="6">
    <source>
        <dbReference type="ARBA" id="ARBA00022777"/>
    </source>
</evidence>
<dbReference type="InterPro" id="IPR036097">
    <property type="entry name" value="HisK_dim/P_sf"/>
</dbReference>
<comment type="caution">
    <text evidence="12">The sequence shown here is derived from an EMBL/GenBank/DDBJ whole genome shotgun (WGS) entry which is preliminary data.</text>
</comment>
<feature type="domain" description="Response regulatory" evidence="11">
    <location>
        <begin position="6"/>
        <end position="122"/>
    </location>
</feature>
<evidence type="ECO:0000256" key="3">
    <source>
        <dbReference type="ARBA" id="ARBA00012438"/>
    </source>
</evidence>
<evidence type="ECO:0000256" key="1">
    <source>
        <dbReference type="ARBA" id="ARBA00000085"/>
    </source>
</evidence>
<feature type="region of interest" description="Disordered" evidence="9">
    <location>
        <begin position="454"/>
        <end position="475"/>
    </location>
</feature>
<dbReference type="InterPro" id="IPR011006">
    <property type="entry name" value="CheY-like_superfamily"/>
</dbReference>